<comment type="caution">
    <text evidence="1">The sequence shown here is derived from an EMBL/GenBank/DDBJ whole genome shotgun (WGS) entry which is preliminary data.</text>
</comment>
<evidence type="ECO:0000313" key="1">
    <source>
        <dbReference type="EMBL" id="TCL71685.1"/>
    </source>
</evidence>
<protein>
    <submittedName>
        <fullName evidence="1">Uncharacterized protein</fullName>
    </submittedName>
</protein>
<dbReference type="OrthoDB" id="1668205at2"/>
<accession>A0A4R1RY33</accession>
<dbReference type="AlphaFoldDB" id="A0A4R1RY33"/>
<proteinExistence type="predicted"/>
<reference evidence="1 2" key="1">
    <citation type="submission" date="2019-03" db="EMBL/GenBank/DDBJ databases">
        <title>Genomic Encyclopedia of Type Strains, Phase IV (KMG-IV): sequencing the most valuable type-strain genomes for metagenomic binning, comparative biology and taxonomic classification.</title>
        <authorList>
            <person name="Goeker M."/>
        </authorList>
    </citation>
    <scope>NUCLEOTIDE SEQUENCE [LARGE SCALE GENOMIC DNA]</scope>
    <source>
        <strain evidence="1 2">LX-B</strain>
    </source>
</reference>
<gene>
    <name evidence="1" type="ORF">EDC14_1007150</name>
</gene>
<keyword evidence="2" id="KW-1185">Reference proteome</keyword>
<organism evidence="1 2">
    <name type="scientific">Hydrogenispora ethanolica</name>
    <dbReference type="NCBI Taxonomy" id="1082276"/>
    <lineage>
        <taxon>Bacteria</taxon>
        <taxon>Bacillati</taxon>
        <taxon>Bacillota</taxon>
        <taxon>Hydrogenispora</taxon>
    </lineage>
</organism>
<evidence type="ECO:0000313" key="2">
    <source>
        <dbReference type="Proteomes" id="UP000295008"/>
    </source>
</evidence>
<sequence>MFIMKQAVFIVGLVLLLIGGLALPAFAGAQDFVLVNRTGVDLYGVYISPSDRDDWEENVLHYVLEDGDSIRITFSNYREAYWDLMVKDRYGNSVYWRGLDLSRISRVILHANAGQIWAEYE</sequence>
<name>A0A4R1RY33_HYDET</name>
<dbReference type="RefSeq" id="WP_132013820.1">
    <property type="nucleotide sequence ID" value="NZ_SLUN01000007.1"/>
</dbReference>
<dbReference type="Proteomes" id="UP000295008">
    <property type="component" value="Unassembled WGS sequence"/>
</dbReference>
<dbReference type="EMBL" id="SLUN01000007">
    <property type="protein sequence ID" value="TCL71685.1"/>
    <property type="molecule type" value="Genomic_DNA"/>
</dbReference>